<proteinExistence type="predicted"/>
<dbReference type="Proteomes" id="UP000008144">
    <property type="component" value="Chromosome 11"/>
</dbReference>
<dbReference type="KEGG" id="cin:101242709"/>
<dbReference type="AlphaFoldDB" id="H2XWF1"/>
<evidence type="ECO:0000313" key="1">
    <source>
        <dbReference type="Ensembl" id="ENSCINP00000033985.1"/>
    </source>
</evidence>
<reference evidence="2" key="1">
    <citation type="journal article" date="2002" name="Science">
        <title>The draft genome of Ciona intestinalis: insights into chordate and vertebrate origins.</title>
        <authorList>
            <person name="Dehal P."/>
            <person name="Satou Y."/>
            <person name="Campbell R.K."/>
            <person name="Chapman J."/>
            <person name="Degnan B."/>
            <person name="De Tomaso A."/>
            <person name="Davidson B."/>
            <person name="Di Gregorio A."/>
            <person name="Gelpke M."/>
            <person name="Goodstein D.M."/>
            <person name="Harafuji N."/>
            <person name="Hastings K.E."/>
            <person name="Ho I."/>
            <person name="Hotta K."/>
            <person name="Huang W."/>
            <person name="Kawashima T."/>
            <person name="Lemaire P."/>
            <person name="Martinez D."/>
            <person name="Meinertzhagen I.A."/>
            <person name="Necula S."/>
            <person name="Nonaka M."/>
            <person name="Putnam N."/>
            <person name="Rash S."/>
            <person name="Saiga H."/>
            <person name="Satake M."/>
            <person name="Terry A."/>
            <person name="Yamada L."/>
            <person name="Wang H.G."/>
            <person name="Awazu S."/>
            <person name="Azumi K."/>
            <person name="Boore J."/>
            <person name="Branno M."/>
            <person name="Chin-Bow S."/>
            <person name="DeSantis R."/>
            <person name="Doyle S."/>
            <person name="Francino P."/>
            <person name="Keys D.N."/>
            <person name="Haga S."/>
            <person name="Hayashi H."/>
            <person name="Hino K."/>
            <person name="Imai K.S."/>
            <person name="Inaba K."/>
            <person name="Kano S."/>
            <person name="Kobayashi K."/>
            <person name="Kobayashi M."/>
            <person name="Lee B.I."/>
            <person name="Makabe K.W."/>
            <person name="Manohar C."/>
            <person name="Matassi G."/>
            <person name="Medina M."/>
            <person name="Mochizuki Y."/>
            <person name="Mount S."/>
            <person name="Morishita T."/>
            <person name="Miura S."/>
            <person name="Nakayama A."/>
            <person name="Nishizaka S."/>
            <person name="Nomoto H."/>
            <person name="Ohta F."/>
            <person name="Oishi K."/>
            <person name="Rigoutsos I."/>
            <person name="Sano M."/>
            <person name="Sasaki A."/>
            <person name="Sasakura Y."/>
            <person name="Shoguchi E."/>
            <person name="Shin-i T."/>
            <person name="Spagnuolo A."/>
            <person name="Stainier D."/>
            <person name="Suzuki M.M."/>
            <person name="Tassy O."/>
            <person name="Takatori N."/>
            <person name="Tokuoka M."/>
            <person name="Yagi K."/>
            <person name="Yoshizaki F."/>
            <person name="Wada S."/>
            <person name="Zhang C."/>
            <person name="Hyatt P.D."/>
            <person name="Larimer F."/>
            <person name="Detter C."/>
            <person name="Doggett N."/>
            <person name="Glavina T."/>
            <person name="Hawkins T."/>
            <person name="Richardson P."/>
            <person name="Lucas S."/>
            <person name="Kohara Y."/>
            <person name="Levine M."/>
            <person name="Satoh N."/>
            <person name="Rokhsar D.S."/>
        </authorList>
    </citation>
    <scope>NUCLEOTIDE SEQUENCE [LARGE SCALE GENOMIC DNA]</scope>
</reference>
<organism evidence="1 2">
    <name type="scientific">Ciona intestinalis</name>
    <name type="common">Transparent sea squirt</name>
    <name type="synonym">Ascidia intestinalis</name>
    <dbReference type="NCBI Taxonomy" id="7719"/>
    <lineage>
        <taxon>Eukaryota</taxon>
        <taxon>Metazoa</taxon>
        <taxon>Chordata</taxon>
        <taxon>Tunicata</taxon>
        <taxon>Ascidiacea</taxon>
        <taxon>Phlebobranchia</taxon>
        <taxon>Cionidae</taxon>
        <taxon>Ciona</taxon>
    </lineage>
</organism>
<accession>A0A1W2WPW1</accession>
<accession>H2XWF1</accession>
<reference evidence="1" key="3">
    <citation type="submission" date="2025-08" db="UniProtKB">
        <authorList>
            <consortium name="Ensembl"/>
        </authorList>
    </citation>
    <scope>IDENTIFICATION</scope>
</reference>
<reference evidence="1" key="2">
    <citation type="journal article" date="2008" name="Genome Biol.">
        <title>Improved genome assembly and evidence-based global gene model set for the chordate Ciona intestinalis: new insight into intron and operon populations.</title>
        <authorList>
            <person name="Satou Y."/>
            <person name="Mineta K."/>
            <person name="Ogasawara M."/>
            <person name="Sasakura Y."/>
            <person name="Shoguchi E."/>
            <person name="Ueno K."/>
            <person name="Yamada L."/>
            <person name="Matsumoto J."/>
            <person name="Wasserscheid J."/>
            <person name="Dewar K."/>
            <person name="Wiley G.B."/>
            <person name="Macmil S.L."/>
            <person name="Roe B.A."/>
            <person name="Zeller R.W."/>
            <person name="Hastings K.E."/>
            <person name="Lemaire P."/>
            <person name="Lindquist E."/>
            <person name="Endo T."/>
            <person name="Hotta K."/>
            <person name="Inaba K."/>
        </authorList>
    </citation>
    <scope>NUCLEOTIDE SEQUENCE [LARGE SCALE GENOMIC DNA]</scope>
    <source>
        <strain evidence="1">wild type</strain>
    </source>
</reference>
<keyword evidence="2" id="KW-1185">Reference proteome</keyword>
<dbReference type="Ensembl" id="ENSCINT00000035398.1">
    <property type="protein sequence ID" value="ENSCINP00000033985.1"/>
    <property type="gene ID" value="ENSCING00000019465.1"/>
</dbReference>
<sequence length="76" mass="9250">MDAFGNSRESWCAVELNKSQSWCRTERQHFKDNFKSSVFNPTRNNEAEQRCKWEIEAPTHREKRHYEIAHSYQLKF</sequence>
<dbReference type="HOGENOM" id="CLU_193412_0_0_1"/>
<reference evidence="1" key="4">
    <citation type="submission" date="2025-09" db="UniProtKB">
        <authorList>
            <consortium name="Ensembl"/>
        </authorList>
    </citation>
    <scope>IDENTIFICATION</scope>
</reference>
<dbReference type="InParanoid" id="H2XWF1"/>
<name>H2XWF1_CIOIN</name>
<dbReference type="OMA" id="ESWCAVE"/>
<dbReference type="EMBL" id="EAAA01000784">
    <property type="status" value="NOT_ANNOTATED_CDS"/>
    <property type="molecule type" value="Genomic_DNA"/>
</dbReference>
<evidence type="ECO:0000313" key="2">
    <source>
        <dbReference type="Proteomes" id="UP000008144"/>
    </source>
</evidence>
<dbReference type="GeneID" id="101242709"/>
<protein>
    <submittedName>
        <fullName evidence="1">Uncharacterized protein</fullName>
    </submittedName>
</protein>
<dbReference type="GeneTree" id="ENSGT01140000286671"/>